<dbReference type="InterPro" id="IPR044716">
    <property type="entry name" value="LEUNIG-like"/>
</dbReference>
<accession>A0A2U1P7T1</accession>
<evidence type="ECO:0000313" key="3">
    <source>
        <dbReference type="EMBL" id="PWA81813.1"/>
    </source>
</evidence>
<dbReference type="InterPro" id="IPR001680">
    <property type="entry name" value="WD40_rpt"/>
</dbReference>
<evidence type="ECO:0000256" key="2">
    <source>
        <dbReference type="SAM" id="SignalP"/>
    </source>
</evidence>
<organism evidence="3 4">
    <name type="scientific">Artemisia annua</name>
    <name type="common">Sweet wormwood</name>
    <dbReference type="NCBI Taxonomy" id="35608"/>
    <lineage>
        <taxon>Eukaryota</taxon>
        <taxon>Viridiplantae</taxon>
        <taxon>Streptophyta</taxon>
        <taxon>Embryophyta</taxon>
        <taxon>Tracheophyta</taxon>
        <taxon>Spermatophyta</taxon>
        <taxon>Magnoliopsida</taxon>
        <taxon>eudicotyledons</taxon>
        <taxon>Gunneridae</taxon>
        <taxon>Pentapetalae</taxon>
        <taxon>asterids</taxon>
        <taxon>campanulids</taxon>
        <taxon>Asterales</taxon>
        <taxon>Asteraceae</taxon>
        <taxon>Asteroideae</taxon>
        <taxon>Anthemideae</taxon>
        <taxon>Artemisiinae</taxon>
        <taxon>Artemisia</taxon>
    </lineage>
</organism>
<dbReference type="PANTHER" id="PTHR44376:SF5">
    <property type="entry name" value="TRANSCRIPTIONAL COREPRESSOR LEUNIG ISOFORM X1"/>
    <property type="match status" value="1"/>
</dbReference>
<dbReference type="SMART" id="SM00320">
    <property type="entry name" value="WD40"/>
    <property type="match status" value="1"/>
</dbReference>
<dbReference type="SUPFAM" id="SSF117289">
    <property type="entry name" value="Nucleoporin domain"/>
    <property type="match status" value="1"/>
</dbReference>
<name>A0A2U1P7T1_ARTAN</name>
<dbReference type="Proteomes" id="UP000245207">
    <property type="component" value="Unassembled WGS sequence"/>
</dbReference>
<dbReference type="PROSITE" id="PS50082">
    <property type="entry name" value="WD_REPEATS_2"/>
    <property type="match status" value="1"/>
</dbReference>
<dbReference type="PANTHER" id="PTHR44376">
    <property type="entry name" value="TRANSCRIPTIONAL REGULATOR OF FILAMENTOUS GROWTH FLO8"/>
    <property type="match status" value="1"/>
</dbReference>
<dbReference type="OrthoDB" id="5600002at2759"/>
<keyword evidence="4" id="KW-1185">Reference proteome</keyword>
<comment type="caution">
    <text evidence="3">The sequence shown here is derived from an EMBL/GenBank/DDBJ whole genome shotgun (WGS) entry which is preliminary data.</text>
</comment>
<keyword evidence="2" id="KW-0732">Signal</keyword>
<evidence type="ECO:0000313" key="4">
    <source>
        <dbReference type="Proteomes" id="UP000245207"/>
    </source>
</evidence>
<keyword evidence="1" id="KW-0853">WD repeat</keyword>
<dbReference type="Gene3D" id="2.130.10.10">
    <property type="entry name" value="YVTN repeat-like/Quinoprotein amine dehydrogenase"/>
    <property type="match status" value="1"/>
</dbReference>
<dbReference type="InterPro" id="IPR015943">
    <property type="entry name" value="WD40/YVTN_repeat-like_dom_sf"/>
</dbReference>
<reference evidence="3 4" key="1">
    <citation type="journal article" date="2018" name="Mol. Plant">
        <title>The genome of Artemisia annua provides insight into the evolution of Asteraceae family and artemisinin biosynthesis.</title>
        <authorList>
            <person name="Shen Q."/>
            <person name="Zhang L."/>
            <person name="Liao Z."/>
            <person name="Wang S."/>
            <person name="Yan T."/>
            <person name="Shi P."/>
            <person name="Liu M."/>
            <person name="Fu X."/>
            <person name="Pan Q."/>
            <person name="Wang Y."/>
            <person name="Lv Z."/>
            <person name="Lu X."/>
            <person name="Zhang F."/>
            <person name="Jiang W."/>
            <person name="Ma Y."/>
            <person name="Chen M."/>
            <person name="Hao X."/>
            <person name="Li L."/>
            <person name="Tang Y."/>
            <person name="Lv G."/>
            <person name="Zhou Y."/>
            <person name="Sun X."/>
            <person name="Brodelius P.E."/>
            <person name="Rose J.K.C."/>
            <person name="Tang K."/>
        </authorList>
    </citation>
    <scope>NUCLEOTIDE SEQUENCE [LARGE SCALE GENOMIC DNA]</scope>
    <source>
        <strain evidence="4">cv. Huhao1</strain>
        <tissue evidence="3">Leaf</tissue>
    </source>
</reference>
<protein>
    <submittedName>
        <fullName evidence="3">LisH dimerization motif-containing protein</fullName>
    </submittedName>
</protein>
<dbReference type="Pfam" id="PF00400">
    <property type="entry name" value="WD40"/>
    <property type="match status" value="1"/>
</dbReference>
<evidence type="ECO:0000256" key="1">
    <source>
        <dbReference type="PROSITE-ProRule" id="PRU00221"/>
    </source>
</evidence>
<feature type="signal peptide" evidence="2">
    <location>
        <begin position="1"/>
        <end position="25"/>
    </location>
</feature>
<dbReference type="GO" id="GO:0003714">
    <property type="term" value="F:transcription corepressor activity"/>
    <property type="evidence" value="ECO:0007669"/>
    <property type="project" value="InterPro"/>
</dbReference>
<dbReference type="AlphaFoldDB" id="A0A2U1P7T1"/>
<sequence length="114" mass="12713">MTIGFNGYMLVAIMAVGASKPTAIADKDGYFSVKSQMTGHTKPVYSIFWDTSGEYLASLSDDSVRIWCMMSRNEGECVHDLSCNENKFHLCIFHPSYASLLVIGCHQLMSKFDL</sequence>
<feature type="repeat" description="WD" evidence="1">
    <location>
        <begin position="37"/>
        <end position="67"/>
    </location>
</feature>
<feature type="chain" id="PRO_5015414012" evidence="2">
    <location>
        <begin position="26"/>
        <end position="114"/>
    </location>
</feature>
<gene>
    <name evidence="3" type="ORF">CTI12_AA181140</name>
</gene>
<dbReference type="STRING" id="35608.A0A2U1P7T1"/>
<dbReference type="EMBL" id="PKPP01001547">
    <property type="protein sequence ID" value="PWA81813.1"/>
    <property type="molecule type" value="Genomic_DNA"/>
</dbReference>
<proteinExistence type="predicted"/>